<name>A0A1Z8JJB2_PICKU</name>
<gene>
    <name evidence="3" type="ORF">CAS74_004323</name>
</gene>
<reference evidence="3 4" key="1">
    <citation type="submission" date="2017-05" db="EMBL/GenBank/DDBJ databases">
        <title>The Genome Sequence of Candida krusei Ckrusei653.</title>
        <authorList>
            <person name="Cuomo C."/>
            <person name="Forche A."/>
            <person name="Young S."/>
            <person name="Abouelleil A."/>
            <person name="Cao P."/>
            <person name="Chapman S."/>
            <person name="Cusick C."/>
            <person name="Shea T."/>
            <person name="Nusbaum C."/>
            <person name="Birren B."/>
        </authorList>
    </citation>
    <scope>NUCLEOTIDE SEQUENCE [LARGE SCALE GENOMIC DNA]</scope>
    <source>
        <strain evidence="3 4">Ckrusei653</strain>
    </source>
</reference>
<evidence type="ECO:0000256" key="2">
    <source>
        <dbReference type="SAM" id="Phobius"/>
    </source>
</evidence>
<feature type="transmembrane region" description="Helical" evidence="2">
    <location>
        <begin position="12"/>
        <end position="31"/>
    </location>
</feature>
<feature type="region of interest" description="Disordered" evidence="1">
    <location>
        <begin position="538"/>
        <end position="557"/>
    </location>
</feature>
<sequence length="671" mass="75735">MKHQHWSIIIEQLISSLMYVNGALSIALLVLKSKIDIPLLLFVIFEFVGSLSVTTGILLSLLRSKPSQLNYCVAVIYTFSVLCSTTVGIYWIDNILFKNVLELEFIQRRLRISFATFFNLSLLLKPFLFLKFFPMERSSFSDQENLLSSTVEKGSVNTHSTLIDQTESSGNDILNEQDGILKSFFQTNKEEHIVNSRNLVGPKLHKTLQLQDNPPWLSLIPTQTSACETTETSEFANSTPDMFLQSLVIPEFPVESSPVLEEKRKSLYDSPPDRNQLITGHISEEQDSQDPSFFKHSNFEFPPQGALKQILPDKISTEPKTPSQKSILMAEYDEQNIRQLNISEPLSPDRLYGKFVPKKPGLNHITQRDWNNQNYELIQAPSPSFNMEQPLKDNDEDIKIDSLKYGNMLFEELKKEIKQNDQKKMNTQISLPTLKSHSSISSKRSLTRVIRESVSSSTLNNSAPLKRRLSSISLRNHHKKSHSLSAISGAQLKPLYSPLKLLINTSDFNLNAHHKTKESDDLEDEDLDINLLNAIHNSPKKKSSSRSIGRSQTFSSNSTFRPRNLELLYDSLKSDNVVGEQTTNSYGDLSPSKISNLGDILGNAFVSNVRKTSRVFSGTDKSTVSGSSVPSGYYGEYDREKWSAFKKLKNAKSSPDISELSRLSGIDTTKY</sequence>
<protein>
    <submittedName>
        <fullName evidence="3">Uncharacterized protein</fullName>
    </submittedName>
</protein>
<feature type="transmembrane region" description="Helical" evidence="2">
    <location>
        <begin position="69"/>
        <end position="92"/>
    </location>
</feature>
<keyword evidence="2" id="KW-1133">Transmembrane helix</keyword>
<evidence type="ECO:0000313" key="3">
    <source>
        <dbReference type="EMBL" id="OUT20658.1"/>
    </source>
</evidence>
<organism evidence="3 4">
    <name type="scientific">Pichia kudriavzevii</name>
    <name type="common">Yeast</name>
    <name type="synonym">Issatchenkia orientalis</name>
    <dbReference type="NCBI Taxonomy" id="4909"/>
    <lineage>
        <taxon>Eukaryota</taxon>
        <taxon>Fungi</taxon>
        <taxon>Dikarya</taxon>
        <taxon>Ascomycota</taxon>
        <taxon>Saccharomycotina</taxon>
        <taxon>Pichiomycetes</taxon>
        <taxon>Pichiales</taxon>
        <taxon>Pichiaceae</taxon>
        <taxon>Pichia</taxon>
    </lineage>
</organism>
<dbReference type="EMBL" id="NHMM01000007">
    <property type="protein sequence ID" value="OUT20658.1"/>
    <property type="molecule type" value="Genomic_DNA"/>
</dbReference>
<feature type="compositionally biased region" description="Low complexity" evidence="1">
    <location>
        <begin position="545"/>
        <end position="556"/>
    </location>
</feature>
<keyword evidence="2" id="KW-0812">Transmembrane</keyword>
<proteinExistence type="predicted"/>
<dbReference type="Proteomes" id="UP000195871">
    <property type="component" value="Unassembled WGS sequence"/>
</dbReference>
<comment type="caution">
    <text evidence="3">The sequence shown here is derived from an EMBL/GenBank/DDBJ whole genome shotgun (WGS) entry which is preliminary data.</text>
</comment>
<evidence type="ECO:0000256" key="1">
    <source>
        <dbReference type="SAM" id="MobiDB-lite"/>
    </source>
</evidence>
<dbReference type="AlphaFoldDB" id="A0A1Z8JJB2"/>
<dbReference type="VEuPathDB" id="FungiDB:C5L36_0A09430"/>
<accession>A0A1Z8JJB2</accession>
<keyword evidence="2" id="KW-0472">Membrane</keyword>
<feature type="transmembrane region" description="Helical" evidence="2">
    <location>
        <begin position="37"/>
        <end position="62"/>
    </location>
</feature>
<evidence type="ECO:0000313" key="4">
    <source>
        <dbReference type="Proteomes" id="UP000195871"/>
    </source>
</evidence>